<dbReference type="STRING" id="1117707.VQ7734_03477"/>
<dbReference type="EMBL" id="FRFG01000046">
    <property type="protein sequence ID" value="SHO57707.1"/>
    <property type="molecule type" value="Genomic_DNA"/>
</dbReference>
<gene>
    <name evidence="1" type="ORF">VQ7734_03477</name>
</gene>
<reference evidence="2" key="1">
    <citation type="submission" date="2016-12" db="EMBL/GenBank/DDBJ databases">
        <authorList>
            <person name="Rodrigo-Torres L."/>
            <person name="Arahal R.D."/>
            <person name="Lucena T."/>
        </authorList>
    </citation>
    <scope>NUCLEOTIDE SEQUENCE [LARGE SCALE GENOMIC DNA]</scope>
</reference>
<keyword evidence="2" id="KW-1185">Reference proteome</keyword>
<dbReference type="Proteomes" id="UP000184600">
    <property type="component" value="Unassembled WGS sequence"/>
</dbReference>
<evidence type="ECO:0000313" key="1">
    <source>
        <dbReference type="EMBL" id="SHO57707.1"/>
    </source>
</evidence>
<protein>
    <submittedName>
        <fullName evidence="1">Uncharacterized protein</fullName>
    </submittedName>
</protein>
<organism evidence="1 2">
    <name type="scientific">Vibrio quintilis</name>
    <dbReference type="NCBI Taxonomy" id="1117707"/>
    <lineage>
        <taxon>Bacteria</taxon>
        <taxon>Pseudomonadati</taxon>
        <taxon>Pseudomonadota</taxon>
        <taxon>Gammaproteobacteria</taxon>
        <taxon>Vibrionales</taxon>
        <taxon>Vibrionaceae</taxon>
        <taxon>Vibrio</taxon>
    </lineage>
</organism>
<accession>A0A1M7YYF0</accession>
<evidence type="ECO:0000313" key="2">
    <source>
        <dbReference type="Proteomes" id="UP000184600"/>
    </source>
</evidence>
<dbReference type="AlphaFoldDB" id="A0A1M7YYF0"/>
<sequence>MWPFILKIISIEHIVSFLITQPTFIPLYAYYLDILIAHCDITNKLKRYNGSDK</sequence>
<name>A0A1M7YYF0_9VIBR</name>
<proteinExistence type="predicted"/>